<feature type="transmembrane region" description="Helical" evidence="7">
    <location>
        <begin position="224"/>
        <end position="246"/>
    </location>
</feature>
<keyword evidence="3" id="KW-1003">Cell membrane</keyword>
<dbReference type="Proteomes" id="UP001062165">
    <property type="component" value="Chromosome"/>
</dbReference>
<evidence type="ECO:0000256" key="4">
    <source>
        <dbReference type="ARBA" id="ARBA00022692"/>
    </source>
</evidence>
<keyword evidence="4 7" id="KW-0812">Transmembrane</keyword>
<dbReference type="NCBIfam" id="TIGR00937">
    <property type="entry name" value="2A51"/>
    <property type="match status" value="1"/>
</dbReference>
<sequence>MIKKVRYYIFLKDVLLLTLAAFGGPQAHFAMMLDVLVKKRGYLEEKDLIELTALCQFLPGPTSTQTLTAIGFKVGGPNLAYLTLLIWITPAFLIMTFAGIFISTLEEYNISMEFARFIKPMAVGIVAYSGYIIIKKVVTTKIAVVLMILAAMASYLVRTPFVFPIILLIGGCITAFDYKRHEKEEKEGIRIQWSNFILWAGVLIGAALLGASINWLGIRIFENFYRIGSLIFGGGQVLVPFMYTEFVEFKEYLTSEEFLSGFALAQAVPGPVFSFASYVGSISMKEYGMFGQLMGGFMAALGIFLPGTFLIFFVIRFWEELKKFRIVKASLDGVNAASSGMILAAAVLLFQPLMGDYLNYFIMIGTFALMMTKKVPTPYLIIGGLLLGIIL</sequence>
<keyword evidence="6 7" id="KW-0472">Membrane</keyword>
<gene>
    <name evidence="8" type="primary">chrA</name>
    <name evidence="8" type="ORF">N7E81_03700</name>
</gene>
<evidence type="ECO:0000256" key="5">
    <source>
        <dbReference type="ARBA" id="ARBA00022989"/>
    </source>
</evidence>
<feature type="transmembrane region" description="Helical" evidence="7">
    <location>
        <begin position="196"/>
        <end position="218"/>
    </location>
</feature>
<keyword evidence="9" id="KW-1185">Reference proteome</keyword>
<feature type="transmembrane region" description="Helical" evidence="7">
    <location>
        <begin position="117"/>
        <end position="134"/>
    </location>
</feature>
<reference evidence="8" key="1">
    <citation type="submission" date="2022-10" db="EMBL/GenBank/DDBJ databases">
        <title>Comparative genomics and taxonomic characterization of three novel marine species of genus Reichenbachiella exhibiting antioxidant and polysaccharide degradation activities.</title>
        <authorList>
            <person name="Muhammad N."/>
            <person name="Lee Y.-J."/>
            <person name="Ko J."/>
            <person name="Kim S.-G."/>
        </authorList>
    </citation>
    <scope>NUCLEOTIDE SEQUENCE</scope>
    <source>
        <strain evidence="8">Wsw4-B4</strain>
    </source>
</reference>
<comment type="similarity">
    <text evidence="2">Belongs to the chromate ion transporter (CHR) (TC 2.A.51) family.</text>
</comment>
<dbReference type="InterPro" id="IPR014047">
    <property type="entry name" value="Chr_Tranpt_l_chain"/>
</dbReference>
<feature type="transmembrane region" description="Helical" evidence="7">
    <location>
        <begin position="360"/>
        <end position="390"/>
    </location>
</feature>
<accession>A0ABY6D210</accession>
<feature type="transmembrane region" description="Helical" evidence="7">
    <location>
        <begin position="293"/>
        <end position="315"/>
    </location>
</feature>
<name>A0ABY6D210_9BACT</name>
<feature type="transmembrane region" description="Helical" evidence="7">
    <location>
        <begin position="336"/>
        <end position="354"/>
    </location>
</feature>
<dbReference type="PIRSF" id="PIRSF004810">
    <property type="entry name" value="ChrA"/>
    <property type="match status" value="1"/>
</dbReference>
<evidence type="ECO:0000256" key="1">
    <source>
        <dbReference type="ARBA" id="ARBA00004651"/>
    </source>
</evidence>
<evidence type="ECO:0000313" key="8">
    <source>
        <dbReference type="EMBL" id="UXX80202.1"/>
    </source>
</evidence>
<dbReference type="RefSeq" id="WP_263051932.1">
    <property type="nucleotide sequence ID" value="NZ_CP106735.1"/>
</dbReference>
<evidence type="ECO:0000256" key="2">
    <source>
        <dbReference type="ARBA" id="ARBA00005262"/>
    </source>
</evidence>
<evidence type="ECO:0000256" key="3">
    <source>
        <dbReference type="ARBA" id="ARBA00022475"/>
    </source>
</evidence>
<feature type="transmembrane region" description="Helical" evidence="7">
    <location>
        <begin position="79"/>
        <end position="105"/>
    </location>
</feature>
<protein>
    <submittedName>
        <fullName evidence="8">Chromate efflux transporter</fullName>
    </submittedName>
</protein>
<keyword evidence="5 7" id="KW-1133">Transmembrane helix</keyword>
<organism evidence="8 9">
    <name type="scientific">Reichenbachiella carrageenanivorans</name>
    <dbReference type="NCBI Taxonomy" id="2979869"/>
    <lineage>
        <taxon>Bacteria</taxon>
        <taxon>Pseudomonadati</taxon>
        <taxon>Bacteroidota</taxon>
        <taxon>Cytophagia</taxon>
        <taxon>Cytophagales</taxon>
        <taxon>Reichenbachiellaceae</taxon>
        <taxon>Reichenbachiella</taxon>
    </lineage>
</organism>
<feature type="transmembrane region" description="Helical" evidence="7">
    <location>
        <begin position="258"/>
        <end position="281"/>
    </location>
</feature>
<evidence type="ECO:0000256" key="7">
    <source>
        <dbReference type="SAM" id="Phobius"/>
    </source>
</evidence>
<dbReference type="EMBL" id="CP106735">
    <property type="protein sequence ID" value="UXX80202.1"/>
    <property type="molecule type" value="Genomic_DNA"/>
</dbReference>
<evidence type="ECO:0000313" key="9">
    <source>
        <dbReference type="Proteomes" id="UP001062165"/>
    </source>
</evidence>
<proteinExistence type="inferred from homology"/>
<dbReference type="PANTHER" id="PTHR33567:SF3">
    <property type="entry name" value="CHROMATE ION TRANSPORTER (EUROFUNG)"/>
    <property type="match status" value="1"/>
</dbReference>
<dbReference type="Pfam" id="PF02417">
    <property type="entry name" value="Chromate_transp"/>
    <property type="match status" value="2"/>
</dbReference>
<dbReference type="PANTHER" id="PTHR33567">
    <property type="entry name" value="CHROMATE ION TRANSPORTER (EUROFUNG)"/>
    <property type="match status" value="1"/>
</dbReference>
<evidence type="ECO:0000256" key="6">
    <source>
        <dbReference type="ARBA" id="ARBA00023136"/>
    </source>
</evidence>
<dbReference type="InterPro" id="IPR003370">
    <property type="entry name" value="Chromate_transpt"/>
</dbReference>
<comment type="subcellular location">
    <subcellularLocation>
        <location evidence="1">Cell membrane</location>
        <topology evidence="1">Multi-pass membrane protein</topology>
    </subcellularLocation>
</comment>
<feature type="transmembrane region" description="Helical" evidence="7">
    <location>
        <begin position="146"/>
        <end position="176"/>
    </location>
</feature>